<protein>
    <submittedName>
        <fullName evidence="2">Uncharacterized protein</fullName>
    </submittedName>
</protein>
<dbReference type="GeneID" id="30981238"/>
<organism evidence="2 3">
    <name type="scientific">Suhomyces tanzawaensis NRRL Y-17324</name>
    <dbReference type="NCBI Taxonomy" id="984487"/>
    <lineage>
        <taxon>Eukaryota</taxon>
        <taxon>Fungi</taxon>
        <taxon>Dikarya</taxon>
        <taxon>Ascomycota</taxon>
        <taxon>Saccharomycotina</taxon>
        <taxon>Pichiomycetes</taxon>
        <taxon>Debaryomycetaceae</taxon>
        <taxon>Suhomyces</taxon>
    </lineage>
</organism>
<sequence>MSTRKSSRTRTMTSKVRESFDCLEPTNKPIVRKSDSEVVPSKRRRIQAPEEVNSDKIDPVEKLLSLTNVNNDILNLDEEETNASVNNEQLQSSNPISFTELKSLNFTKILNDNIRSYYANFRKTPLEVYNDHSSFALLNSSSRKPTNHDIVPNPPSPSTPTFTHNPNVPFFKNVNFNSNSKSNGESYTFDDYFSYGEEEKVPSVPAAPSTSDGFSKVNNKMRFHYRQNHNNLNLSDFTSCSSSALNASSYSVADGDSHDIFKILNKRSILSGKASEMVSTGTFLINDFFL</sequence>
<dbReference type="AlphaFoldDB" id="A0A1E4SPJ5"/>
<evidence type="ECO:0000313" key="2">
    <source>
        <dbReference type="EMBL" id="ODV81450.1"/>
    </source>
</evidence>
<evidence type="ECO:0000256" key="1">
    <source>
        <dbReference type="SAM" id="MobiDB-lite"/>
    </source>
</evidence>
<gene>
    <name evidence="2" type="ORF">CANTADRAFT_24393</name>
</gene>
<keyword evidence="3" id="KW-1185">Reference proteome</keyword>
<dbReference type="Proteomes" id="UP000094285">
    <property type="component" value="Unassembled WGS sequence"/>
</dbReference>
<name>A0A1E4SPJ5_9ASCO</name>
<dbReference type="RefSeq" id="XP_020066572.1">
    <property type="nucleotide sequence ID" value="XM_020207101.1"/>
</dbReference>
<evidence type="ECO:0000313" key="3">
    <source>
        <dbReference type="Proteomes" id="UP000094285"/>
    </source>
</evidence>
<dbReference type="EMBL" id="KV453909">
    <property type="protein sequence ID" value="ODV81450.1"/>
    <property type="molecule type" value="Genomic_DNA"/>
</dbReference>
<accession>A0A1E4SPJ5</accession>
<reference evidence="3" key="1">
    <citation type="submission" date="2016-05" db="EMBL/GenBank/DDBJ databases">
        <title>Comparative genomics of biotechnologically important yeasts.</title>
        <authorList>
            <consortium name="DOE Joint Genome Institute"/>
            <person name="Riley R."/>
            <person name="Haridas S."/>
            <person name="Wolfe K.H."/>
            <person name="Lopes M.R."/>
            <person name="Hittinger C.T."/>
            <person name="Goker M."/>
            <person name="Salamov A."/>
            <person name="Wisecaver J."/>
            <person name="Long T.M."/>
            <person name="Aerts A.L."/>
            <person name="Barry K."/>
            <person name="Choi C."/>
            <person name="Clum A."/>
            <person name="Coughlan A.Y."/>
            <person name="Deshpande S."/>
            <person name="Douglass A.P."/>
            <person name="Hanson S.J."/>
            <person name="Klenk H.-P."/>
            <person name="Labutti K."/>
            <person name="Lapidus A."/>
            <person name="Lindquist E."/>
            <person name="Lipzen A."/>
            <person name="Meier-Kolthoff J.P."/>
            <person name="Ohm R.A."/>
            <person name="Otillar R.P."/>
            <person name="Pangilinan J."/>
            <person name="Peng Y."/>
            <person name="Rokas A."/>
            <person name="Rosa C.A."/>
            <person name="Scheuner C."/>
            <person name="Sibirny A.A."/>
            <person name="Slot J.C."/>
            <person name="Stielow J.B."/>
            <person name="Sun H."/>
            <person name="Kurtzman C.P."/>
            <person name="Blackwell M."/>
            <person name="Grigoriev I.V."/>
            <person name="Jeffries T.W."/>
        </authorList>
    </citation>
    <scope>NUCLEOTIDE SEQUENCE [LARGE SCALE GENOMIC DNA]</scope>
    <source>
        <strain evidence="3">NRRL Y-17324</strain>
    </source>
</reference>
<feature type="region of interest" description="Disordered" evidence="1">
    <location>
        <begin position="141"/>
        <end position="164"/>
    </location>
</feature>
<dbReference type="OrthoDB" id="3980909at2759"/>
<proteinExistence type="predicted"/>